<dbReference type="Proteomes" id="UP000195570">
    <property type="component" value="Unassembled WGS sequence"/>
</dbReference>
<dbReference type="PANTHER" id="PTHR10917">
    <property type="entry name" value="DNA-DIRECTED RNA POLYMERASES I, II, AND III SUBUNIT RPABC3"/>
    <property type="match status" value="1"/>
</dbReference>
<name>A0A1G4IGW0_TRYEQ</name>
<evidence type="ECO:0000256" key="4">
    <source>
        <dbReference type="PIRNR" id="PIRNR000779"/>
    </source>
</evidence>
<dbReference type="GO" id="GO:0003899">
    <property type="term" value="F:DNA-directed RNA polymerase activity"/>
    <property type="evidence" value="ECO:0007669"/>
    <property type="project" value="UniProtKB-UniRule"/>
</dbReference>
<dbReference type="PIRSF" id="PIRSF000779">
    <property type="entry name" value="RNA_pol_Rpb8"/>
    <property type="match status" value="1"/>
</dbReference>
<organism evidence="5 6">
    <name type="scientific">Trypanosoma equiperdum</name>
    <dbReference type="NCBI Taxonomy" id="5694"/>
    <lineage>
        <taxon>Eukaryota</taxon>
        <taxon>Discoba</taxon>
        <taxon>Euglenozoa</taxon>
        <taxon>Kinetoplastea</taxon>
        <taxon>Metakinetoplastina</taxon>
        <taxon>Trypanosomatida</taxon>
        <taxon>Trypanosomatidae</taxon>
        <taxon>Trypanosoma</taxon>
    </lineage>
</organism>
<dbReference type="VEuPathDB" id="TriTrypDB:TEOVI_000302300"/>
<dbReference type="Gene3D" id="2.40.50.140">
    <property type="entry name" value="Nucleic acid-binding proteins"/>
    <property type="match status" value="1"/>
</dbReference>
<sequence length="149" mass="16330">MASSKVILEDTFTVAAVNEEGTVYSRVSRVRCTGEGGGLIITSDVNTGEFPLHSGDRLTIILTDSIELSEQAGSKHYDQSVYHRSTRLDDCDYAMHGRVYSMEVNESSLDVTVHISCGGLLTQIVGKPQSLKDVHYNSDVYILMKRPGS</sequence>
<evidence type="ECO:0000256" key="2">
    <source>
        <dbReference type="ARBA" id="ARBA00008912"/>
    </source>
</evidence>
<dbReference type="RefSeq" id="XP_067082109.1">
    <property type="nucleotide sequence ID" value="XM_067226008.1"/>
</dbReference>
<reference evidence="5" key="1">
    <citation type="submission" date="2016-09" db="EMBL/GenBank/DDBJ databases">
        <authorList>
            <person name="Hebert L."/>
            <person name="Moumen B."/>
        </authorList>
    </citation>
    <scope>NUCLEOTIDE SEQUENCE [LARGE SCALE GENOMIC DNA]</scope>
    <source>
        <strain evidence="5">OVI</strain>
    </source>
</reference>
<dbReference type="GO" id="GO:0005666">
    <property type="term" value="C:RNA polymerase III complex"/>
    <property type="evidence" value="ECO:0007669"/>
    <property type="project" value="TreeGrafter"/>
</dbReference>
<gene>
    <name evidence="5" type="ORF">TEOVI_000302300</name>
</gene>
<comment type="similarity">
    <text evidence="2 4">Belongs to the eukaryotic RPB8 RNA polymerase subunit family.</text>
</comment>
<dbReference type="PANTHER" id="PTHR10917:SF0">
    <property type="entry name" value="DNA-DIRECTED RNA POLYMERASES I, II, AND III SUBUNIT RPABC3"/>
    <property type="match status" value="1"/>
</dbReference>
<dbReference type="SMART" id="SM00658">
    <property type="entry name" value="RPOL8c"/>
    <property type="match status" value="1"/>
</dbReference>
<evidence type="ECO:0000256" key="1">
    <source>
        <dbReference type="ARBA" id="ARBA00004123"/>
    </source>
</evidence>
<evidence type="ECO:0000313" key="5">
    <source>
        <dbReference type="EMBL" id="SCU71442.1"/>
    </source>
</evidence>
<dbReference type="EMBL" id="CZPT02001628">
    <property type="protein sequence ID" value="SCU71442.1"/>
    <property type="molecule type" value="Genomic_DNA"/>
</dbReference>
<dbReference type="GO" id="GO:0005736">
    <property type="term" value="C:RNA polymerase I complex"/>
    <property type="evidence" value="ECO:0007669"/>
    <property type="project" value="TreeGrafter"/>
</dbReference>
<evidence type="ECO:0000313" key="6">
    <source>
        <dbReference type="Proteomes" id="UP000195570"/>
    </source>
</evidence>
<dbReference type="GeneID" id="92376963"/>
<comment type="function">
    <text evidence="4">DNA-dependent RNA polymerase catalyzes the transcription of DNA into RNA using the four ribonucleoside triphosphates as substrates. Common component of RNA polymerases I, II and III which synthesize ribosomal RNA precursors, mRNA precursors and many functional non-coding RNAs, and small RNAs, such as 5S rRNA and tRNAs, respectively.</text>
</comment>
<dbReference type="AlphaFoldDB" id="A0A1G4IGW0"/>
<dbReference type="InterPro" id="IPR005570">
    <property type="entry name" value="RPABC3"/>
</dbReference>
<comment type="caution">
    <text evidence="5">The sequence shown here is derived from an EMBL/GenBank/DDBJ whole genome shotgun (WGS) entry which is preliminary data.</text>
</comment>
<dbReference type="GO" id="GO:0006351">
    <property type="term" value="P:DNA-templated transcription"/>
    <property type="evidence" value="ECO:0007669"/>
    <property type="project" value="UniProtKB-UniRule"/>
</dbReference>
<comment type="subcellular location">
    <subcellularLocation>
        <location evidence="1">Nucleus</location>
    </subcellularLocation>
</comment>
<dbReference type="GO" id="GO:0005665">
    <property type="term" value="C:RNA polymerase II, core complex"/>
    <property type="evidence" value="ECO:0007669"/>
    <property type="project" value="UniProtKB-UniRule"/>
</dbReference>
<keyword evidence="3 4" id="KW-0539">Nucleus</keyword>
<dbReference type="SUPFAM" id="SSF50249">
    <property type="entry name" value="Nucleic acid-binding proteins"/>
    <property type="match status" value="1"/>
</dbReference>
<keyword evidence="6" id="KW-1185">Reference proteome</keyword>
<protein>
    <recommendedName>
        <fullName evidence="4">DNA-directed RNA polymerases I, II, and III subunit RPABC3</fullName>
    </recommendedName>
</protein>
<accession>A0A1G4IGW0</accession>
<evidence type="ECO:0000256" key="3">
    <source>
        <dbReference type="ARBA" id="ARBA00023242"/>
    </source>
</evidence>
<dbReference type="InterPro" id="IPR012340">
    <property type="entry name" value="NA-bd_OB-fold"/>
</dbReference>
<proteinExistence type="inferred from homology"/>
<dbReference type="Pfam" id="PF03870">
    <property type="entry name" value="RNA_pol_Rpb8"/>
    <property type="match status" value="1"/>
</dbReference>